<evidence type="ECO:0000256" key="1">
    <source>
        <dbReference type="ARBA" id="ARBA00001933"/>
    </source>
</evidence>
<dbReference type="Gene3D" id="2.40.37.10">
    <property type="entry name" value="Lyase, Ornithine Decarboxylase, Chain A, domain 1"/>
    <property type="match status" value="1"/>
</dbReference>
<evidence type="ECO:0000256" key="3">
    <source>
        <dbReference type="ARBA" id="ARBA00008872"/>
    </source>
</evidence>
<keyword evidence="7" id="KW-0620">Polyamine biosynthesis</keyword>
<dbReference type="PROSITE" id="PS00878">
    <property type="entry name" value="ODR_DC_2_1"/>
    <property type="match status" value="1"/>
</dbReference>
<dbReference type="Gene3D" id="3.20.20.10">
    <property type="entry name" value="Alanine racemase"/>
    <property type="match status" value="1"/>
</dbReference>
<reference evidence="17" key="1">
    <citation type="submission" date="2015-10" db="EMBL/GenBank/DDBJ databases">
        <authorList>
            <person name="Regsiter A."/>
            <person name="william w."/>
        </authorList>
    </citation>
    <scope>NUCLEOTIDE SEQUENCE</scope>
    <source>
        <strain evidence="17">Montdore</strain>
    </source>
</reference>
<dbReference type="AlphaFoldDB" id="A0A292Q3W3"/>
<dbReference type="FunFam" id="3.20.20.10:FF:000005">
    <property type="entry name" value="Ornithine decarboxylase"/>
    <property type="match status" value="1"/>
</dbReference>
<organism evidence="17 18">
    <name type="scientific">Tuber aestivum</name>
    <name type="common">summer truffle</name>
    <dbReference type="NCBI Taxonomy" id="59557"/>
    <lineage>
        <taxon>Eukaryota</taxon>
        <taxon>Fungi</taxon>
        <taxon>Dikarya</taxon>
        <taxon>Ascomycota</taxon>
        <taxon>Pezizomycotina</taxon>
        <taxon>Pezizomycetes</taxon>
        <taxon>Pezizales</taxon>
        <taxon>Tuberaceae</taxon>
        <taxon>Tuber</taxon>
    </lineage>
</organism>
<dbReference type="InterPro" id="IPR022657">
    <property type="entry name" value="De-COase2_CS"/>
</dbReference>
<evidence type="ECO:0000256" key="6">
    <source>
        <dbReference type="ARBA" id="ARBA00022898"/>
    </source>
</evidence>
<evidence type="ECO:0000256" key="4">
    <source>
        <dbReference type="ARBA" id="ARBA00022490"/>
    </source>
</evidence>
<keyword evidence="5" id="KW-0210">Decarboxylase</keyword>
<protein>
    <recommendedName>
        <fullName evidence="12">Ornithine decarboxylase</fullName>
        <ecNumber evidence="10">4.1.1.17</ecNumber>
    </recommendedName>
</protein>
<dbReference type="PANTHER" id="PTHR11482">
    <property type="entry name" value="ARGININE/DIAMINOPIMELATE/ORNITHINE DECARBOXYLASE"/>
    <property type="match status" value="1"/>
</dbReference>
<evidence type="ECO:0000256" key="13">
    <source>
        <dbReference type="ARBA" id="ARBA00046672"/>
    </source>
</evidence>
<dbReference type="CDD" id="cd00622">
    <property type="entry name" value="PLPDE_III_ODC"/>
    <property type="match status" value="1"/>
</dbReference>
<dbReference type="PRINTS" id="PR01182">
    <property type="entry name" value="ORNDCRBXLASE"/>
</dbReference>
<dbReference type="EMBL" id="LN890967">
    <property type="protein sequence ID" value="CUS13761.1"/>
    <property type="molecule type" value="Genomic_DNA"/>
</dbReference>
<evidence type="ECO:0000259" key="16">
    <source>
        <dbReference type="Pfam" id="PF02784"/>
    </source>
</evidence>
<feature type="domain" description="Orn/DAP/Arg decarboxylase 2 N-terminal" evidence="16">
    <location>
        <begin position="98"/>
        <end position="327"/>
    </location>
</feature>
<comment type="function">
    <text evidence="11">Catalyzes the first and rate-limiting step of polyamine biosynthesis that converts ornithine into putrescine, which is the precursor for the polyamines, spermidine and spermine. Polyamines are essential for cell proliferation and are implicated in cellular processes, ranging from DNA replication to apoptosis.</text>
</comment>
<feature type="modified residue" description="N6-(pyridoxal phosphate)lysine" evidence="15">
    <location>
        <position position="122"/>
    </location>
</feature>
<evidence type="ECO:0000256" key="5">
    <source>
        <dbReference type="ARBA" id="ARBA00022793"/>
    </source>
</evidence>
<comment type="similarity">
    <text evidence="3">Belongs to the Orn/Lys/Arg decarboxylase class-II family.</text>
</comment>
<evidence type="ECO:0000256" key="11">
    <source>
        <dbReference type="ARBA" id="ARBA00037173"/>
    </source>
</evidence>
<dbReference type="Proteomes" id="UP001412239">
    <property type="component" value="Unassembled WGS sequence"/>
</dbReference>
<comment type="subcellular location">
    <subcellularLocation>
        <location evidence="2">Cytoplasm</location>
    </subcellularLocation>
</comment>
<evidence type="ECO:0000256" key="10">
    <source>
        <dbReference type="ARBA" id="ARBA00034138"/>
    </source>
</evidence>
<dbReference type="Pfam" id="PF02784">
    <property type="entry name" value="Orn_Arg_deC_N"/>
    <property type="match status" value="1"/>
</dbReference>
<name>A0A292Q3W3_9PEZI</name>
<keyword evidence="6 15" id="KW-0663">Pyridoxal phosphate</keyword>
<sequence>MSPSETVAWPPVDISSHSESSFQPWCPQAMAPSALAPPGPVPPAVTPYSSKRFVGSAATSTKHLAQASIFRALQTHINAINPDECEAGVEDAFFVADLGEVYRQHMRWKMNLPRVEPFYAVKCNGDEKVLRLLAALGTGFDCASKAEIQQVLNLGVNPSRIIYANPCKTASYIRYAAEENVRMMTFDNAEELYKVKKFFPDARLFLRICTDDSKSLCRLSLKYGAPLDSTRHLLELARDLRLDVVGVSFHVGSGSYDPTAFVTAVQDARRVFDEAAEVGYDLRTLDVGGGYGNDNFEAIAAVLGPAIDQYFQSSVRVIAEPGRYYVSSAFTIATHIIARRTVQEDGSRNPSYMIYLNDGVYGNFSGILFDHQKPVPKVLKHGDEYSFESTPTDSQLIKYSIWGPTCDGIDCVSSSSYLPEVLEVGDWLYFSDMGAYSKCSATKFNGFSDNHDVVYVVSDPGALALLP</sequence>
<dbReference type="InterPro" id="IPR000183">
    <property type="entry name" value="Orn/DAP/Arg_de-COase"/>
</dbReference>
<keyword evidence="8" id="KW-0456">Lyase</keyword>
<dbReference type="SUPFAM" id="SSF50621">
    <property type="entry name" value="Alanine racemase C-terminal domain-like"/>
    <property type="match status" value="1"/>
</dbReference>
<dbReference type="SUPFAM" id="SSF51419">
    <property type="entry name" value="PLP-binding barrel"/>
    <property type="match status" value="1"/>
</dbReference>
<evidence type="ECO:0000256" key="9">
    <source>
        <dbReference type="ARBA" id="ARBA00034115"/>
    </source>
</evidence>
<comment type="pathway">
    <text evidence="9">Amine and polyamine biosynthesis; putrescine biosynthesis via L-ornithine pathway; putrescine from L-ornithine: step 1/1.</text>
</comment>
<evidence type="ECO:0000256" key="15">
    <source>
        <dbReference type="PIRSR" id="PIRSR600183-50"/>
    </source>
</evidence>
<evidence type="ECO:0000256" key="12">
    <source>
        <dbReference type="ARBA" id="ARBA00039485"/>
    </source>
</evidence>
<dbReference type="EC" id="4.1.1.17" evidence="10"/>
<dbReference type="GO" id="GO:0005737">
    <property type="term" value="C:cytoplasm"/>
    <property type="evidence" value="ECO:0007669"/>
    <property type="project" value="UniProtKB-SubCell"/>
</dbReference>
<comment type="subunit">
    <text evidence="13">Homodimer. Only the dimer is catalytically active, as the active sites are constructed of residues from both monomers.</text>
</comment>
<dbReference type="InterPro" id="IPR029066">
    <property type="entry name" value="PLP-binding_barrel"/>
</dbReference>
<evidence type="ECO:0000256" key="7">
    <source>
        <dbReference type="ARBA" id="ARBA00023115"/>
    </source>
</evidence>
<dbReference type="PANTHER" id="PTHR11482:SF6">
    <property type="entry name" value="ORNITHINE DECARBOXYLASE 1-RELATED"/>
    <property type="match status" value="1"/>
</dbReference>
<dbReference type="GO" id="GO:0033387">
    <property type="term" value="P:putrescine biosynthetic process from arginine, via ornithine"/>
    <property type="evidence" value="ECO:0007669"/>
    <property type="project" value="TreeGrafter"/>
</dbReference>
<dbReference type="InterPro" id="IPR002433">
    <property type="entry name" value="Orn_de-COase"/>
</dbReference>
<dbReference type="InterPro" id="IPR022653">
    <property type="entry name" value="De-COase2_pyr-phos_BS"/>
</dbReference>
<evidence type="ECO:0000256" key="8">
    <source>
        <dbReference type="ARBA" id="ARBA00023239"/>
    </source>
</evidence>
<dbReference type="GO" id="GO:0004586">
    <property type="term" value="F:ornithine decarboxylase activity"/>
    <property type="evidence" value="ECO:0007669"/>
    <property type="project" value="UniProtKB-EC"/>
</dbReference>
<feature type="active site" description="Proton donor" evidence="15">
    <location>
        <position position="406"/>
    </location>
</feature>
<comment type="cofactor">
    <cofactor evidence="1 15">
        <name>pyridoxal 5'-phosphate</name>
        <dbReference type="ChEBI" id="CHEBI:597326"/>
    </cofactor>
</comment>
<dbReference type="InterPro" id="IPR009006">
    <property type="entry name" value="Ala_racemase/Decarboxylase_C"/>
</dbReference>
<dbReference type="InterPro" id="IPR022644">
    <property type="entry name" value="De-COase2_N"/>
</dbReference>
<evidence type="ECO:0000313" key="18">
    <source>
        <dbReference type="Proteomes" id="UP001412239"/>
    </source>
</evidence>
<comment type="catalytic activity">
    <reaction evidence="14">
        <text>L-ornithine + H(+) = putrescine + CO2</text>
        <dbReference type="Rhea" id="RHEA:22964"/>
        <dbReference type="ChEBI" id="CHEBI:15378"/>
        <dbReference type="ChEBI" id="CHEBI:16526"/>
        <dbReference type="ChEBI" id="CHEBI:46911"/>
        <dbReference type="ChEBI" id="CHEBI:326268"/>
        <dbReference type="EC" id="4.1.1.17"/>
    </reaction>
</comment>
<evidence type="ECO:0000256" key="14">
    <source>
        <dbReference type="ARBA" id="ARBA00049127"/>
    </source>
</evidence>
<dbReference type="PROSITE" id="PS00879">
    <property type="entry name" value="ODR_DC_2_2"/>
    <property type="match status" value="1"/>
</dbReference>
<keyword evidence="4" id="KW-0963">Cytoplasm</keyword>
<accession>A0A292Q3W3</accession>
<gene>
    <name evidence="17" type="ORF">GSTUAT00002122001</name>
</gene>
<evidence type="ECO:0000313" key="17">
    <source>
        <dbReference type="EMBL" id="CUS13761.1"/>
    </source>
</evidence>
<proteinExistence type="inferred from homology"/>
<dbReference type="PRINTS" id="PR01179">
    <property type="entry name" value="ODADCRBXLASE"/>
</dbReference>
<dbReference type="FunFam" id="2.40.37.10:FF:000010">
    <property type="entry name" value="Ornithine decarboxylase"/>
    <property type="match status" value="1"/>
</dbReference>
<evidence type="ECO:0000256" key="2">
    <source>
        <dbReference type="ARBA" id="ARBA00004496"/>
    </source>
</evidence>
<keyword evidence="18" id="KW-1185">Reference proteome</keyword>